<feature type="chain" id="PRO_5039592794" description="PDZ domain-containing protein" evidence="5">
    <location>
        <begin position="22"/>
        <end position="949"/>
    </location>
</feature>
<feature type="domain" description="PDZ" evidence="6">
    <location>
        <begin position="160"/>
        <end position="227"/>
    </location>
</feature>
<dbReference type="GO" id="GO:0005634">
    <property type="term" value="C:nucleus"/>
    <property type="evidence" value="ECO:0007669"/>
    <property type="project" value="UniProtKB-SubCell"/>
</dbReference>
<dbReference type="PANTHER" id="PTHR23348:SF16">
    <property type="entry name" value="LEUCINE RICH REPEAT FAMILY PROTEIN"/>
    <property type="match status" value="1"/>
</dbReference>
<evidence type="ECO:0000256" key="3">
    <source>
        <dbReference type="SAM" id="MobiDB-lite"/>
    </source>
</evidence>
<dbReference type="Gene3D" id="2.30.42.10">
    <property type="match status" value="1"/>
</dbReference>
<dbReference type="Pfam" id="PF00595">
    <property type="entry name" value="PDZ"/>
    <property type="match status" value="1"/>
</dbReference>
<dbReference type="OrthoDB" id="447516at2759"/>
<comment type="caution">
    <text evidence="7">The sequence shown here is derived from an EMBL/GenBank/DDBJ whole genome shotgun (WGS) entry which is preliminary data.</text>
</comment>
<dbReference type="InterPro" id="IPR001478">
    <property type="entry name" value="PDZ"/>
</dbReference>
<comment type="subcellular location">
    <subcellularLocation>
        <location evidence="1">Nucleus</location>
    </subcellularLocation>
</comment>
<keyword evidence="5" id="KW-0732">Signal</keyword>
<keyword evidence="8" id="KW-1185">Reference proteome</keyword>
<feature type="transmembrane region" description="Helical" evidence="4">
    <location>
        <begin position="32"/>
        <end position="56"/>
    </location>
</feature>
<evidence type="ECO:0000256" key="1">
    <source>
        <dbReference type="ARBA" id="ARBA00004123"/>
    </source>
</evidence>
<evidence type="ECO:0000256" key="4">
    <source>
        <dbReference type="SAM" id="Phobius"/>
    </source>
</evidence>
<dbReference type="AlphaFoldDB" id="A0A9D4LEV4"/>
<evidence type="ECO:0000259" key="6">
    <source>
        <dbReference type="PROSITE" id="PS50106"/>
    </source>
</evidence>
<dbReference type="GO" id="GO:0005737">
    <property type="term" value="C:cytoplasm"/>
    <property type="evidence" value="ECO:0007669"/>
    <property type="project" value="TreeGrafter"/>
</dbReference>
<feature type="region of interest" description="Disordered" evidence="3">
    <location>
        <begin position="766"/>
        <end position="786"/>
    </location>
</feature>
<feature type="region of interest" description="Disordered" evidence="3">
    <location>
        <begin position="64"/>
        <end position="85"/>
    </location>
</feature>
<feature type="compositionally biased region" description="Polar residues" evidence="3">
    <location>
        <begin position="771"/>
        <end position="786"/>
    </location>
</feature>
<dbReference type="Proteomes" id="UP000828390">
    <property type="component" value="Unassembled WGS sequence"/>
</dbReference>
<dbReference type="PANTHER" id="PTHR23348">
    <property type="entry name" value="PERIAXIN/AHNAK"/>
    <property type="match status" value="1"/>
</dbReference>
<feature type="compositionally biased region" description="Polar residues" evidence="3">
    <location>
        <begin position="919"/>
        <end position="931"/>
    </location>
</feature>
<evidence type="ECO:0000256" key="2">
    <source>
        <dbReference type="ARBA" id="ARBA00023242"/>
    </source>
</evidence>
<feature type="compositionally biased region" description="Polar residues" evidence="3">
    <location>
        <begin position="458"/>
        <end position="467"/>
    </location>
</feature>
<keyword evidence="4" id="KW-0812">Transmembrane</keyword>
<feature type="compositionally biased region" description="Low complexity" evidence="3">
    <location>
        <begin position="868"/>
        <end position="882"/>
    </location>
</feature>
<feature type="signal peptide" evidence="5">
    <location>
        <begin position="1"/>
        <end position="21"/>
    </location>
</feature>
<evidence type="ECO:0000256" key="5">
    <source>
        <dbReference type="SAM" id="SignalP"/>
    </source>
</evidence>
<feature type="compositionally biased region" description="Polar residues" evidence="3">
    <location>
        <begin position="615"/>
        <end position="625"/>
    </location>
</feature>
<reference evidence="7" key="2">
    <citation type="submission" date="2020-11" db="EMBL/GenBank/DDBJ databases">
        <authorList>
            <person name="McCartney M.A."/>
            <person name="Auch B."/>
            <person name="Kono T."/>
            <person name="Mallez S."/>
            <person name="Becker A."/>
            <person name="Gohl D.M."/>
            <person name="Silverstein K.A.T."/>
            <person name="Koren S."/>
            <person name="Bechman K.B."/>
            <person name="Herman A."/>
            <person name="Abrahante J.E."/>
            <person name="Garbe J."/>
        </authorList>
    </citation>
    <scope>NUCLEOTIDE SEQUENCE</scope>
    <source>
        <strain evidence="7">Duluth1</strain>
        <tissue evidence="7">Whole animal</tissue>
    </source>
</reference>
<organism evidence="7 8">
    <name type="scientific">Dreissena polymorpha</name>
    <name type="common">Zebra mussel</name>
    <name type="synonym">Mytilus polymorpha</name>
    <dbReference type="NCBI Taxonomy" id="45954"/>
    <lineage>
        <taxon>Eukaryota</taxon>
        <taxon>Metazoa</taxon>
        <taxon>Spiralia</taxon>
        <taxon>Lophotrochozoa</taxon>
        <taxon>Mollusca</taxon>
        <taxon>Bivalvia</taxon>
        <taxon>Autobranchia</taxon>
        <taxon>Heteroconchia</taxon>
        <taxon>Euheterodonta</taxon>
        <taxon>Imparidentia</taxon>
        <taxon>Neoheterodontei</taxon>
        <taxon>Myida</taxon>
        <taxon>Dreissenoidea</taxon>
        <taxon>Dreissenidae</taxon>
        <taxon>Dreissena</taxon>
    </lineage>
</organism>
<evidence type="ECO:0000313" key="7">
    <source>
        <dbReference type="EMBL" id="KAH3857270.1"/>
    </source>
</evidence>
<feature type="region of interest" description="Disordered" evidence="3">
    <location>
        <begin position="859"/>
        <end position="931"/>
    </location>
</feature>
<dbReference type="SMART" id="SM00228">
    <property type="entry name" value="PDZ"/>
    <property type="match status" value="1"/>
</dbReference>
<gene>
    <name evidence="7" type="ORF">DPMN_099876</name>
</gene>
<proteinExistence type="predicted"/>
<dbReference type="SUPFAM" id="SSF50156">
    <property type="entry name" value="PDZ domain-like"/>
    <property type="match status" value="1"/>
</dbReference>
<keyword evidence="4" id="KW-0472">Membrane</keyword>
<sequence length="949" mass="103933">MSVRWVCTGILLISLFGRAAAAAANCPDAGVVVVASVFATLAVVFIVAGVVGFVLWRRRRGSPRPEKLKHETGSSATASPSGGAGDKFAYSNAAFDKDPEAIDGSSVDSLDGPLEKKGVGHGLGMKTWTSLPANDLPFARKRNSSVGSLDRNTHSGDENLVEVMLTSQDFIGLGFNIAGSMRDGIFVSQVHNRGPAKESGKFKVGDRILGVNISFQNMVYEDALTILSYASPYPVKVTLQKEPTLPKSRRLSEVRTHLNHPLYRSQSVEALATVSIETSSLKKEKRCNSVFDRPESAKVKRDARSFLDGDITEEPAMAFVGNGNSNNKKPAALSHVDADVHVQHSAHQQRLNIEREVSDFTETELPSASLELSNIKRKNAPFTVAETYEHTFQEDFTDGQFSSAFDNLTEEDKLDMLRLSYADPTAIPDSAFDTDVTTAEGEPKIIPQKPERKKKRSSSNSTASQSDFEMASGPSTPRHAIDDTIIAMEMHPPLESPPPPPSETPPPIPNALPPPLSFEDDAGGKDIDVDEVMVAVTKERSVSVNSSNINFEPVSELDVSNIEKTFKDINFSLDDDANITLVSARDETKNRDSALDTCVEEELISPTQKQVNQFSVPGFTDSSRISQRDATDGEMQDINEITNNATSSESKDNEIHFENSLQDLDMNLDMNFNFDVDSVIFKESFPNRNEREFDNGMAYDISVAELDAMSKKAKAEEISKSARKSGLGGIAFEVRDDIVTGETRTVNTNNIHRTVSYEIKSTKTKFREQEISSQRPTSLKTSTNAQSIQEIEGDGTLDWSGKRLVRAGSFTDIPQDKIDDWTNTQHLRADDAIIDARIQEDSRSPVLAKTSLDWLDSRNDEKNEFSDSDSQCRSISSSSSSDEAMTPRVKLDLTANGEDDGLGMSPDNSPGKHMPISDLKSNFLSSMTGQSGMERLVTVELNSQGDEDC</sequence>
<dbReference type="CDD" id="cd00136">
    <property type="entry name" value="PDZ_canonical"/>
    <property type="match status" value="1"/>
</dbReference>
<evidence type="ECO:0000313" key="8">
    <source>
        <dbReference type="Proteomes" id="UP000828390"/>
    </source>
</evidence>
<keyword evidence="2" id="KW-0539">Nucleus</keyword>
<feature type="region of interest" description="Disordered" evidence="3">
    <location>
        <begin position="425"/>
        <end position="523"/>
    </location>
</feature>
<dbReference type="PROSITE" id="PS50106">
    <property type="entry name" value="PDZ"/>
    <property type="match status" value="1"/>
</dbReference>
<dbReference type="EMBL" id="JAIWYP010000003">
    <property type="protein sequence ID" value="KAH3857270.1"/>
    <property type="molecule type" value="Genomic_DNA"/>
</dbReference>
<dbReference type="GO" id="GO:0043484">
    <property type="term" value="P:regulation of RNA splicing"/>
    <property type="evidence" value="ECO:0007669"/>
    <property type="project" value="TreeGrafter"/>
</dbReference>
<reference evidence="7" key="1">
    <citation type="journal article" date="2019" name="bioRxiv">
        <title>The Genome of the Zebra Mussel, Dreissena polymorpha: A Resource for Invasive Species Research.</title>
        <authorList>
            <person name="McCartney M.A."/>
            <person name="Auch B."/>
            <person name="Kono T."/>
            <person name="Mallez S."/>
            <person name="Zhang Y."/>
            <person name="Obille A."/>
            <person name="Becker A."/>
            <person name="Abrahante J.E."/>
            <person name="Garbe J."/>
            <person name="Badalamenti J.P."/>
            <person name="Herman A."/>
            <person name="Mangelson H."/>
            <person name="Liachko I."/>
            <person name="Sullivan S."/>
            <person name="Sone E.D."/>
            <person name="Koren S."/>
            <person name="Silverstein K.A.T."/>
            <person name="Beckman K.B."/>
            <person name="Gohl D.M."/>
        </authorList>
    </citation>
    <scope>NUCLEOTIDE SEQUENCE</scope>
    <source>
        <strain evidence="7">Duluth1</strain>
        <tissue evidence="7">Whole animal</tissue>
    </source>
</reference>
<protein>
    <recommendedName>
        <fullName evidence="6">PDZ domain-containing protein</fullName>
    </recommendedName>
</protein>
<keyword evidence="4" id="KW-1133">Transmembrane helix</keyword>
<dbReference type="InterPro" id="IPR052082">
    <property type="entry name" value="Myelin_sheath_structural"/>
</dbReference>
<feature type="region of interest" description="Disordered" evidence="3">
    <location>
        <begin position="615"/>
        <end position="636"/>
    </location>
</feature>
<feature type="compositionally biased region" description="Pro residues" evidence="3">
    <location>
        <begin position="494"/>
        <end position="516"/>
    </location>
</feature>
<accession>A0A9D4LEV4</accession>
<dbReference type="InterPro" id="IPR036034">
    <property type="entry name" value="PDZ_sf"/>
</dbReference>
<name>A0A9D4LEV4_DREPO</name>